<proteinExistence type="predicted"/>
<evidence type="ECO:0000313" key="3">
    <source>
        <dbReference type="Proteomes" id="UP000217103"/>
    </source>
</evidence>
<sequence>MRRLMSFASAGRGHSPRSFRRGATTIPARTGRIWNSTKIVRARRAVSAVAAAALAASLAAVALPAAPASAESAAGAPYTQTTKVLHKRLHTDSKAFALLRLDGLKLRKGRSRLVYGIFTATKGFGEKVKEGDRVDMLQETWITCSTGEPKATQAYPNRSALSSRNHEGGKGTKRAVSVLWLFTPPADGTYSCVLWGLGGGMIKSPKRWLDVVEGAPSTVLRVTNQDEIGAAEWYQTKDVYLCEKPSQAEECGTPTATVLRKQWTAHPEARSIDVFHGTQFSSSSGGRDPFVADVEFVVMQLNENGRSCVTPTTVTNRVSIPGVVHHLKLNRRIDGIPVHTGNGCTRNFVIKVDVKYVRTHPEGMTPNRPGLVHGPVRVNPPLRPYSTAIAMNNLG</sequence>
<evidence type="ECO:0000256" key="1">
    <source>
        <dbReference type="SAM" id="MobiDB-lite"/>
    </source>
</evidence>
<protein>
    <submittedName>
        <fullName evidence="2">Uncharacterized protein</fullName>
    </submittedName>
</protein>
<keyword evidence="3" id="KW-1185">Reference proteome</keyword>
<accession>A0A1H1GLL0</accession>
<name>A0A1H1GLL0_9ACTN</name>
<dbReference type="AlphaFoldDB" id="A0A1H1GLL0"/>
<dbReference type="EMBL" id="FNKK01000002">
    <property type="protein sequence ID" value="SDR13778.1"/>
    <property type="molecule type" value="Genomic_DNA"/>
</dbReference>
<feature type="region of interest" description="Disordered" evidence="1">
    <location>
        <begin position="1"/>
        <end position="24"/>
    </location>
</feature>
<dbReference type="Proteomes" id="UP000217103">
    <property type="component" value="Unassembled WGS sequence"/>
</dbReference>
<organism evidence="2 3">
    <name type="scientific">Thermostaphylospora chromogena</name>
    <dbReference type="NCBI Taxonomy" id="35622"/>
    <lineage>
        <taxon>Bacteria</taxon>
        <taxon>Bacillati</taxon>
        <taxon>Actinomycetota</taxon>
        <taxon>Actinomycetes</taxon>
        <taxon>Streptosporangiales</taxon>
        <taxon>Thermomonosporaceae</taxon>
        <taxon>Thermostaphylospora</taxon>
    </lineage>
</organism>
<gene>
    <name evidence="2" type="ORF">SAMN04489764_3658</name>
</gene>
<reference evidence="2 3" key="1">
    <citation type="submission" date="2016-10" db="EMBL/GenBank/DDBJ databases">
        <authorList>
            <person name="de Groot N.N."/>
        </authorList>
    </citation>
    <scope>NUCLEOTIDE SEQUENCE [LARGE SCALE GENOMIC DNA]</scope>
    <source>
        <strain evidence="2 3">DSM 43794</strain>
    </source>
</reference>
<evidence type="ECO:0000313" key="2">
    <source>
        <dbReference type="EMBL" id="SDR13778.1"/>
    </source>
</evidence>